<dbReference type="STRING" id="314265.R2601_27243"/>
<proteinExistence type="predicted"/>
<feature type="chain" id="PRO_5004171916" description="TonB C-terminal domain-containing protein" evidence="6">
    <location>
        <begin position="25"/>
        <end position="379"/>
    </location>
</feature>
<reference evidence="8 9" key="1">
    <citation type="journal article" date="2010" name="J. Bacteriol.">
        <title>Genome sequences of Pelagibaca bermudensis HTCC2601T and Maritimibacter alkaliphilus HTCC2654T, the type strains of two marine Roseobacter genera.</title>
        <authorList>
            <person name="Thrash J.C."/>
            <person name="Cho J.C."/>
            <person name="Ferriera S."/>
            <person name="Johnson J."/>
            <person name="Vergin K.L."/>
            <person name="Giovannoni S.J."/>
        </authorList>
    </citation>
    <scope>NUCLEOTIDE SEQUENCE [LARGE SCALE GENOMIC DNA]</scope>
    <source>
        <strain evidence="9">DSM 26914 / JCM 13377 / KCTC 12554 / HTCC2601</strain>
    </source>
</reference>
<keyword evidence="9" id="KW-1185">Reference proteome</keyword>
<sequence length="379" mass="39248">MIAHSRTAKLVAILLAGSAHGALALALMPDTPPTLIEGSGGAAEARVGSSFQDMAAGTLSATPSEDIVEAEPVEEAALPEETPSETAPVPDAEPVAPEQAQPAPPEPVTETAEAVPTEPVAPEPVAPLTAAPSPDVVAALAPPEPDEAEQPEELEPEAIQPQPDATEDADPETAEAVTPEAPEPTQPEETTEALAPEEEPEEEPEEKAEDVPETALARSLRPMERPDTLRRPEPEPEPAPRREPRQEPRETRQTQRAPQGNSDRNARAGQAQGSETATATRSGSGGSSREAGNAAASNYPGQVMRKLSRVPRPRMNARGAAVVAFSIAGSGGLSGVSLARSSGSAALDRAALQVVQRAAPFPAPPAGAQRSYSIQIKAR</sequence>
<dbReference type="Gene3D" id="3.30.1150.10">
    <property type="match status" value="1"/>
</dbReference>
<feature type="compositionally biased region" description="Basic and acidic residues" evidence="5">
    <location>
        <begin position="221"/>
        <end position="253"/>
    </location>
</feature>
<dbReference type="RefSeq" id="WP_007801317.1">
    <property type="nucleotide sequence ID" value="NZ_DS022276.1"/>
</dbReference>
<dbReference type="PROSITE" id="PS52015">
    <property type="entry name" value="TONB_CTD"/>
    <property type="match status" value="1"/>
</dbReference>
<dbReference type="GO" id="GO:0055085">
    <property type="term" value="P:transmembrane transport"/>
    <property type="evidence" value="ECO:0007669"/>
    <property type="project" value="InterPro"/>
</dbReference>
<keyword evidence="4" id="KW-0472">Membrane</keyword>
<dbReference type="InterPro" id="IPR037682">
    <property type="entry name" value="TonB_C"/>
</dbReference>
<dbReference type="NCBIfam" id="TIGR01352">
    <property type="entry name" value="tonB_Cterm"/>
    <property type="match status" value="1"/>
</dbReference>
<feature type="region of interest" description="Disordered" evidence="5">
    <location>
        <begin position="56"/>
        <end position="312"/>
    </location>
</feature>
<keyword evidence="3" id="KW-1133">Transmembrane helix</keyword>
<evidence type="ECO:0000256" key="3">
    <source>
        <dbReference type="ARBA" id="ARBA00022989"/>
    </source>
</evidence>
<feature type="compositionally biased region" description="Acidic residues" evidence="5">
    <location>
        <begin position="144"/>
        <end position="156"/>
    </location>
</feature>
<feature type="compositionally biased region" description="Acidic residues" evidence="5">
    <location>
        <begin position="189"/>
        <end position="212"/>
    </location>
</feature>
<organism evidence="8 9">
    <name type="scientific">Salipiger bermudensis (strain DSM 26914 / JCM 13377 / KCTC 12554 / HTCC2601)</name>
    <name type="common">Pelagibaca bermudensis</name>
    <dbReference type="NCBI Taxonomy" id="314265"/>
    <lineage>
        <taxon>Bacteria</taxon>
        <taxon>Pseudomonadati</taxon>
        <taxon>Pseudomonadota</taxon>
        <taxon>Alphaproteobacteria</taxon>
        <taxon>Rhodobacterales</taxon>
        <taxon>Roseobacteraceae</taxon>
        <taxon>Salipiger</taxon>
    </lineage>
</organism>
<dbReference type="Pfam" id="PF13103">
    <property type="entry name" value="TonB_2"/>
    <property type="match status" value="1"/>
</dbReference>
<dbReference type="OrthoDB" id="7930032at2"/>
<dbReference type="GO" id="GO:0016020">
    <property type="term" value="C:membrane"/>
    <property type="evidence" value="ECO:0007669"/>
    <property type="project" value="UniProtKB-SubCell"/>
</dbReference>
<keyword evidence="6" id="KW-0732">Signal</keyword>
<evidence type="ECO:0000256" key="2">
    <source>
        <dbReference type="ARBA" id="ARBA00022692"/>
    </source>
</evidence>
<comment type="caution">
    <text evidence="8">The sequence shown here is derived from an EMBL/GenBank/DDBJ whole genome shotgun (WGS) entry which is preliminary data.</text>
</comment>
<feature type="compositionally biased region" description="Low complexity" evidence="5">
    <location>
        <begin position="108"/>
        <end position="118"/>
    </location>
</feature>
<evidence type="ECO:0000256" key="5">
    <source>
        <dbReference type="SAM" id="MobiDB-lite"/>
    </source>
</evidence>
<feature type="compositionally biased region" description="Acidic residues" evidence="5">
    <location>
        <begin position="66"/>
        <end position="78"/>
    </location>
</feature>
<dbReference type="eggNOG" id="COG0810">
    <property type="taxonomic scope" value="Bacteria"/>
</dbReference>
<accession>Q0FJ48</accession>
<feature type="domain" description="TonB C-terminal" evidence="7">
    <location>
        <begin position="293"/>
        <end position="379"/>
    </location>
</feature>
<dbReference type="HOGENOM" id="CLU_069773_0_0_5"/>
<feature type="signal peptide" evidence="6">
    <location>
        <begin position="1"/>
        <end position="24"/>
    </location>
</feature>
<gene>
    <name evidence="8" type="ORF">R2601_27243</name>
</gene>
<evidence type="ECO:0000256" key="1">
    <source>
        <dbReference type="ARBA" id="ARBA00004167"/>
    </source>
</evidence>
<evidence type="ECO:0000313" key="9">
    <source>
        <dbReference type="Proteomes" id="UP000006230"/>
    </source>
</evidence>
<dbReference type="InterPro" id="IPR006260">
    <property type="entry name" value="TonB/TolA_C"/>
</dbReference>
<evidence type="ECO:0000313" key="8">
    <source>
        <dbReference type="EMBL" id="EAU44210.1"/>
    </source>
</evidence>
<evidence type="ECO:0000259" key="7">
    <source>
        <dbReference type="PROSITE" id="PS52015"/>
    </source>
</evidence>
<dbReference type="EMBL" id="AATQ01000052">
    <property type="protein sequence ID" value="EAU44210.1"/>
    <property type="molecule type" value="Genomic_DNA"/>
</dbReference>
<keyword evidence="2" id="KW-0812">Transmembrane</keyword>
<evidence type="ECO:0000256" key="4">
    <source>
        <dbReference type="ARBA" id="ARBA00023136"/>
    </source>
</evidence>
<protein>
    <recommendedName>
        <fullName evidence="7">TonB C-terminal domain-containing protein</fullName>
    </recommendedName>
</protein>
<evidence type="ECO:0000256" key="6">
    <source>
        <dbReference type="SAM" id="SignalP"/>
    </source>
</evidence>
<name>Q0FJ48_SALBH</name>
<dbReference type="AlphaFoldDB" id="Q0FJ48"/>
<feature type="compositionally biased region" description="Low complexity" evidence="5">
    <location>
        <begin position="273"/>
        <end position="298"/>
    </location>
</feature>
<dbReference type="SUPFAM" id="SSF74653">
    <property type="entry name" value="TolA/TonB C-terminal domain"/>
    <property type="match status" value="1"/>
</dbReference>
<comment type="subcellular location">
    <subcellularLocation>
        <location evidence="1">Membrane</location>
        <topology evidence="1">Single-pass membrane protein</topology>
    </subcellularLocation>
</comment>
<dbReference type="Proteomes" id="UP000006230">
    <property type="component" value="Unassembled WGS sequence"/>
</dbReference>
<feature type="compositionally biased region" description="Low complexity" evidence="5">
    <location>
        <begin position="79"/>
        <end position="101"/>
    </location>
</feature>